<dbReference type="AlphaFoldDB" id="A0A0A2UX96"/>
<dbReference type="InterPro" id="IPR007138">
    <property type="entry name" value="ABM_dom"/>
</dbReference>
<protein>
    <submittedName>
        <fullName evidence="2">Monooxygenase</fullName>
    </submittedName>
</protein>
<name>A0A0A2UX96_9BACI</name>
<accession>A0A0A2UX96</accession>
<dbReference type="Pfam" id="PF03992">
    <property type="entry name" value="ABM"/>
    <property type="match status" value="1"/>
</dbReference>
<proteinExistence type="predicted"/>
<dbReference type="OrthoDB" id="9806189at2"/>
<dbReference type="PANTHER" id="PTHR33336:SF3">
    <property type="entry name" value="ABM DOMAIN-CONTAINING PROTEIN"/>
    <property type="match status" value="1"/>
</dbReference>
<dbReference type="RefSeq" id="WP_036780258.1">
    <property type="nucleotide sequence ID" value="NZ_AVBG01000002.1"/>
</dbReference>
<dbReference type="InterPro" id="IPR050744">
    <property type="entry name" value="AI-2_Isomerase_LsrG"/>
</dbReference>
<dbReference type="eggNOG" id="COG1359">
    <property type="taxonomic scope" value="Bacteria"/>
</dbReference>
<gene>
    <name evidence="2" type="ORF">N780_14385</name>
</gene>
<dbReference type="GO" id="GO:0004497">
    <property type="term" value="F:monooxygenase activity"/>
    <property type="evidence" value="ECO:0007669"/>
    <property type="project" value="UniProtKB-KW"/>
</dbReference>
<evidence type="ECO:0000313" key="3">
    <source>
        <dbReference type="Proteomes" id="UP000030153"/>
    </source>
</evidence>
<keyword evidence="2" id="KW-0560">Oxidoreductase</keyword>
<keyword evidence="3" id="KW-1185">Reference proteome</keyword>
<evidence type="ECO:0000259" key="1">
    <source>
        <dbReference type="PROSITE" id="PS51725"/>
    </source>
</evidence>
<dbReference type="InterPro" id="IPR011008">
    <property type="entry name" value="Dimeric_a/b-barrel"/>
</dbReference>
<dbReference type="PROSITE" id="PS51725">
    <property type="entry name" value="ABM"/>
    <property type="match status" value="1"/>
</dbReference>
<dbReference type="SUPFAM" id="SSF54909">
    <property type="entry name" value="Dimeric alpha+beta barrel"/>
    <property type="match status" value="1"/>
</dbReference>
<dbReference type="STRING" id="1385513.N780_14385"/>
<comment type="caution">
    <text evidence="2">The sequence shown here is derived from an EMBL/GenBank/DDBJ whole genome shotgun (WGS) entry which is preliminary data.</text>
</comment>
<dbReference type="Gene3D" id="3.30.70.100">
    <property type="match status" value="1"/>
</dbReference>
<keyword evidence="2" id="KW-0503">Monooxygenase</keyword>
<reference evidence="2 3" key="1">
    <citation type="submission" date="2013-08" db="EMBL/GenBank/DDBJ databases">
        <title>Genome of Pontibacillus chungwhensis.</title>
        <authorList>
            <person name="Wang Q."/>
            <person name="Wang G."/>
        </authorList>
    </citation>
    <scope>NUCLEOTIDE SEQUENCE [LARGE SCALE GENOMIC DNA]</scope>
    <source>
        <strain evidence="2 3">BH030062</strain>
    </source>
</reference>
<dbReference type="PANTHER" id="PTHR33336">
    <property type="entry name" value="QUINOL MONOOXYGENASE YGIN-RELATED"/>
    <property type="match status" value="1"/>
</dbReference>
<organism evidence="2 3">
    <name type="scientific">Pontibacillus chungwhensis BH030062</name>
    <dbReference type="NCBI Taxonomy" id="1385513"/>
    <lineage>
        <taxon>Bacteria</taxon>
        <taxon>Bacillati</taxon>
        <taxon>Bacillota</taxon>
        <taxon>Bacilli</taxon>
        <taxon>Bacillales</taxon>
        <taxon>Bacillaceae</taxon>
        <taxon>Pontibacillus</taxon>
    </lineage>
</organism>
<feature type="domain" description="ABM" evidence="1">
    <location>
        <begin position="4"/>
        <end position="91"/>
    </location>
</feature>
<sequence length="94" mass="11020">MDKISITAIFTPKEGAEEQLLQELKKAQQASRQEEGCLQYDLHKSIEDETLVLHEQYKNMDALNHHIESDHYKTYRENTADLVATREVYKVKEI</sequence>
<dbReference type="Proteomes" id="UP000030153">
    <property type="component" value="Unassembled WGS sequence"/>
</dbReference>
<evidence type="ECO:0000313" key="2">
    <source>
        <dbReference type="EMBL" id="KGP92569.1"/>
    </source>
</evidence>
<dbReference type="EMBL" id="AVBG01000002">
    <property type="protein sequence ID" value="KGP92569.1"/>
    <property type="molecule type" value="Genomic_DNA"/>
</dbReference>